<evidence type="ECO:0000256" key="5">
    <source>
        <dbReference type="ARBA" id="ARBA00023125"/>
    </source>
</evidence>
<evidence type="ECO:0000256" key="1">
    <source>
        <dbReference type="ARBA" id="ARBA00008857"/>
    </source>
</evidence>
<reference evidence="12" key="1">
    <citation type="submission" date="2020-05" db="EMBL/GenBank/DDBJ databases">
        <authorList>
            <person name="Chiriac C."/>
            <person name="Salcher M."/>
            <person name="Ghai R."/>
            <person name="Kavagutti S V."/>
        </authorList>
    </citation>
    <scope>NUCLEOTIDE SEQUENCE</scope>
</reference>
<gene>
    <name evidence="11" type="ORF">UFOVP1088_32</name>
    <name evidence="12" type="ORF">UFOVP1149_31</name>
    <name evidence="13" type="ORF">UFOVP1330_18</name>
    <name evidence="14" type="ORF">UFOVP1441_12</name>
    <name evidence="9" type="ORF">UFOVP486_19</name>
    <name evidence="10" type="ORF">UFOVP911_51</name>
</gene>
<evidence type="ECO:0000313" key="13">
    <source>
        <dbReference type="EMBL" id="CAB4199082.1"/>
    </source>
</evidence>
<dbReference type="GO" id="GO:0044826">
    <property type="term" value="P:viral genome integration into host DNA"/>
    <property type="evidence" value="ECO:0007669"/>
    <property type="project" value="UniProtKB-KW"/>
</dbReference>
<dbReference type="GO" id="GO:0016787">
    <property type="term" value="F:hydrolase activity"/>
    <property type="evidence" value="ECO:0007669"/>
    <property type="project" value="UniProtKB-KW"/>
</dbReference>
<dbReference type="InterPro" id="IPR013762">
    <property type="entry name" value="Integrase-like_cat_sf"/>
</dbReference>
<feature type="domain" description="Tyr recombinase" evidence="8">
    <location>
        <begin position="182"/>
        <end position="352"/>
    </location>
</feature>
<dbReference type="GO" id="GO:0015074">
    <property type="term" value="P:DNA integration"/>
    <property type="evidence" value="ECO:0007669"/>
    <property type="project" value="InterPro"/>
</dbReference>
<dbReference type="EMBL" id="LR797095">
    <property type="protein sequence ID" value="CAB4186432.1"/>
    <property type="molecule type" value="Genomic_DNA"/>
</dbReference>
<sequence>MIVALNKNGKYYQARWIDLKTGEVVRRSLGLRSNLTAAMARACCHAIETEILTAAALPVKLIPEIIITLDEVMRLFLVEKEPDLLKSSIYKHIRAMGLVRKSMGGESDIKKITETNAQAFRLELVSAANSLHGKGTIARNKTEGTIARHCRRAKSYFEWAIKKQLIEKNPFAHVNTYAPEIQVPRRVFEESEIKMIMDAAKPNLRMLIALCFYAGLRKNEAIRLRWSDVDFTRNRISVWPPEGRVSSKHKFREVFLEPELSQMIKERGYCETVVRHITGDRAWIDLHAAIKKTQIANAEGLNFQLMRSSRENIWFARGIPPNVVTSWLGHTAQIAAKHYRGVPESYYKTAQNEISKDEQISQLMSQVKILTQQINSK</sequence>
<evidence type="ECO:0000259" key="8">
    <source>
        <dbReference type="PROSITE" id="PS51898"/>
    </source>
</evidence>
<accession>A0A6J5QRP2</accession>
<name>A0A6J5QRP2_9CAUD</name>
<evidence type="ECO:0000256" key="4">
    <source>
        <dbReference type="ARBA" id="ARBA00022801"/>
    </source>
</evidence>
<evidence type="ECO:0000256" key="7">
    <source>
        <dbReference type="ARBA" id="ARBA00023195"/>
    </source>
</evidence>
<dbReference type="GO" id="GO:0003677">
    <property type="term" value="F:DNA binding"/>
    <property type="evidence" value="ECO:0007669"/>
    <property type="project" value="UniProtKB-KW"/>
</dbReference>
<dbReference type="EMBL" id="LR796449">
    <property type="protein sequence ID" value="CAB4145580.1"/>
    <property type="molecule type" value="Genomic_DNA"/>
</dbReference>
<keyword evidence="3" id="KW-0808">Transferase</keyword>
<dbReference type="PANTHER" id="PTHR30349">
    <property type="entry name" value="PHAGE INTEGRASE-RELATED"/>
    <property type="match status" value="1"/>
</dbReference>
<dbReference type="EMBL" id="LR796856">
    <property type="protein sequence ID" value="CAB4170378.1"/>
    <property type="molecule type" value="Genomic_DNA"/>
</dbReference>
<keyword evidence="6" id="KW-0233">DNA recombination</keyword>
<comment type="similarity">
    <text evidence="1">Belongs to the 'phage' integrase family.</text>
</comment>
<dbReference type="Pfam" id="PF00589">
    <property type="entry name" value="Phage_integrase"/>
    <property type="match status" value="1"/>
</dbReference>
<organism evidence="12">
    <name type="scientific">uncultured Caudovirales phage</name>
    <dbReference type="NCBI Taxonomy" id="2100421"/>
    <lineage>
        <taxon>Viruses</taxon>
        <taxon>Duplodnaviria</taxon>
        <taxon>Heunggongvirae</taxon>
        <taxon>Uroviricota</taxon>
        <taxon>Caudoviricetes</taxon>
        <taxon>Peduoviridae</taxon>
        <taxon>Maltschvirus</taxon>
        <taxon>Maltschvirus maltsch</taxon>
    </lineage>
</organism>
<evidence type="ECO:0000256" key="6">
    <source>
        <dbReference type="ARBA" id="ARBA00023172"/>
    </source>
</evidence>
<dbReference type="GO" id="GO:0016740">
    <property type="term" value="F:transferase activity"/>
    <property type="evidence" value="ECO:0007669"/>
    <property type="project" value="UniProtKB-KW"/>
</dbReference>
<dbReference type="GO" id="GO:0006310">
    <property type="term" value="P:DNA recombination"/>
    <property type="evidence" value="ECO:0007669"/>
    <property type="project" value="UniProtKB-KW"/>
</dbReference>
<evidence type="ECO:0000313" key="11">
    <source>
        <dbReference type="EMBL" id="CAB4183002.1"/>
    </source>
</evidence>
<dbReference type="EMBL" id="LR797028">
    <property type="protein sequence ID" value="CAB4183002.1"/>
    <property type="molecule type" value="Genomic_DNA"/>
</dbReference>
<protein>
    <recommendedName>
        <fullName evidence="2">Integrase</fullName>
    </recommendedName>
</protein>
<evidence type="ECO:0000313" key="12">
    <source>
        <dbReference type="EMBL" id="CAB4186432.1"/>
    </source>
</evidence>
<keyword evidence="4" id="KW-0378">Hydrolase</keyword>
<dbReference type="Gene3D" id="1.10.150.130">
    <property type="match status" value="1"/>
</dbReference>
<dbReference type="InterPro" id="IPR050090">
    <property type="entry name" value="Tyrosine_recombinase_XerCD"/>
</dbReference>
<keyword evidence="7" id="KW-0229">DNA integration</keyword>
<keyword evidence="7" id="KW-1160">Virus entry into host cell</keyword>
<evidence type="ECO:0000256" key="3">
    <source>
        <dbReference type="ARBA" id="ARBA00022679"/>
    </source>
</evidence>
<dbReference type="PANTHER" id="PTHR30349:SF41">
    <property type="entry name" value="INTEGRASE_RECOMBINASE PROTEIN MJ0367-RELATED"/>
    <property type="match status" value="1"/>
</dbReference>
<keyword evidence="7" id="KW-1179">Viral genome integration</keyword>
<dbReference type="GO" id="GO:0075713">
    <property type="term" value="P:establishment of integrated proviral latency"/>
    <property type="evidence" value="ECO:0007669"/>
    <property type="project" value="UniProtKB-KW"/>
</dbReference>
<dbReference type="InterPro" id="IPR010998">
    <property type="entry name" value="Integrase_recombinase_N"/>
</dbReference>
<dbReference type="SUPFAM" id="SSF56349">
    <property type="entry name" value="DNA breaking-rejoining enzymes"/>
    <property type="match status" value="1"/>
</dbReference>
<keyword evidence="5" id="KW-0238">DNA-binding</keyword>
<evidence type="ECO:0000313" key="10">
    <source>
        <dbReference type="EMBL" id="CAB4170378.1"/>
    </source>
</evidence>
<dbReference type="InterPro" id="IPR011010">
    <property type="entry name" value="DNA_brk_join_enz"/>
</dbReference>
<evidence type="ECO:0000256" key="2">
    <source>
        <dbReference type="ARBA" id="ARBA00016082"/>
    </source>
</evidence>
<dbReference type="InterPro" id="IPR002104">
    <property type="entry name" value="Integrase_catalytic"/>
</dbReference>
<dbReference type="EMBL" id="LR797275">
    <property type="protein sequence ID" value="CAB4199082.1"/>
    <property type="molecule type" value="Genomic_DNA"/>
</dbReference>
<proteinExistence type="inferred from homology"/>
<dbReference type="Gene3D" id="1.10.443.10">
    <property type="entry name" value="Intergrase catalytic core"/>
    <property type="match status" value="1"/>
</dbReference>
<dbReference type="EMBL" id="LR797387">
    <property type="protein sequence ID" value="CAB4212402.1"/>
    <property type="molecule type" value="Genomic_DNA"/>
</dbReference>
<evidence type="ECO:0000313" key="9">
    <source>
        <dbReference type="EMBL" id="CAB4145580.1"/>
    </source>
</evidence>
<dbReference type="PROSITE" id="PS51898">
    <property type="entry name" value="TYR_RECOMBINASE"/>
    <property type="match status" value="1"/>
</dbReference>
<evidence type="ECO:0000313" key="14">
    <source>
        <dbReference type="EMBL" id="CAB4212402.1"/>
    </source>
</evidence>